<dbReference type="Gene3D" id="3.90.226.10">
    <property type="entry name" value="2-enoyl-CoA Hydratase, Chain A, domain 1"/>
    <property type="match status" value="1"/>
</dbReference>
<feature type="chain" id="PRO_5034061672" description="Tail specific protease domain-containing protein" evidence="2">
    <location>
        <begin position="19"/>
        <end position="825"/>
    </location>
</feature>
<dbReference type="GO" id="GO:0008236">
    <property type="term" value="F:serine-type peptidase activity"/>
    <property type="evidence" value="ECO:0007669"/>
    <property type="project" value="InterPro"/>
</dbReference>
<gene>
    <name evidence="5" type="ORF">GT037_003300</name>
</gene>
<dbReference type="AlphaFoldDB" id="A0A8H7EH05"/>
<dbReference type="InterPro" id="IPR052766">
    <property type="entry name" value="S41A_metabolite_peptidase"/>
</dbReference>
<dbReference type="Proteomes" id="UP000596902">
    <property type="component" value="Unassembled WGS sequence"/>
</dbReference>
<organism evidence="5 6">
    <name type="scientific">Alternaria burnsii</name>
    <dbReference type="NCBI Taxonomy" id="1187904"/>
    <lineage>
        <taxon>Eukaryota</taxon>
        <taxon>Fungi</taxon>
        <taxon>Dikarya</taxon>
        <taxon>Ascomycota</taxon>
        <taxon>Pezizomycotina</taxon>
        <taxon>Dothideomycetes</taxon>
        <taxon>Pleosporomycetidae</taxon>
        <taxon>Pleosporales</taxon>
        <taxon>Pleosporineae</taxon>
        <taxon>Pleosporaceae</taxon>
        <taxon>Alternaria</taxon>
        <taxon>Alternaria sect. Alternaria</taxon>
    </lineage>
</organism>
<evidence type="ECO:0008006" key="7">
    <source>
        <dbReference type="Google" id="ProtNLM"/>
    </source>
</evidence>
<feature type="region of interest" description="Disordered" evidence="1">
    <location>
        <begin position="686"/>
        <end position="709"/>
    </location>
</feature>
<dbReference type="InterPro" id="IPR005151">
    <property type="entry name" value="Tail-specific_protease"/>
</dbReference>
<evidence type="ECO:0000256" key="1">
    <source>
        <dbReference type="SAM" id="MobiDB-lite"/>
    </source>
</evidence>
<evidence type="ECO:0000259" key="4">
    <source>
        <dbReference type="Pfam" id="PF23658"/>
    </source>
</evidence>
<dbReference type="Pfam" id="PF03572">
    <property type="entry name" value="Peptidase_S41"/>
    <property type="match status" value="1"/>
</dbReference>
<keyword evidence="6" id="KW-1185">Reference proteome</keyword>
<dbReference type="PANTHER" id="PTHR37049">
    <property type="entry name" value="PEPTIDASE S41 FAMILY PROTEIN"/>
    <property type="match status" value="1"/>
</dbReference>
<dbReference type="GeneID" id="62201525"/>
<protein>
    <recommendedName>
        <fullName evidence="7">Tail specific protease domain-containing protein</fullName>
    </recommendedName>
</protein>
<dbReference type="SUPFAM" id="SSF52096">
    <property type="entry name" value="ClpP/crotonase"/>
    <property type="match status" value="1"/>
</dbReference>
<reference evidence="5" key="2">
    <citation type="submission" date="2020-08" db="EMBL/GenBank/DDBJ databases">
        <title>Draft Genome Sequence of Cumin Blight Pathogen Alternaria burnsii.</title>
        <authorList>
            <person name="Feng Z."/>
        </authorList>
    </citation>
    <scope>NUCLEOTIDE SEQUENCE</scope>
    <source>
        <strain evidence="5">CBS107.38</strain>
    </source>
</reference>
<sequence length="825" mass="91068">MSFITLLGILYLSVYGSAKPLKGAFAPRQVESPTGSLDAVSTACGDIIVAVNNDYTLLRASLVYECLQSIPFNPAVAIRFLDYYNMTLQSQSTLGYLKASPVGYQQPPFDVNQALEEIKQNVAGAVYKNQYEFETQLQLLVHQLRDTHVILNAGALSAFSFVGSFGLEYKASPVTHINGIDVIEYLESFAEQNSQGFLEPNADWNGIMDSPAMDIQGFSSIFQSPKLYPGNEAFSDALNFTLKNGTVVESVWWALCVGCRETRPITTGGDFYHYFVLGFLPDSYREGEQWWPTMEDEVVPPTNNSDDGFNFTAILESYCTDGATSIQNWCMDSFGAYPNTPMTTQADLSVVGGGIVSSYMLDYKSTAVLSIPSFFQDGDDSSDFRQAIHDFIGNASQSHASRVIIDLQQNYGGTVFLAYDTFRHRQRSHELRNILGEAYTEWWDQSGHNQPDNYYWASNEWIVTNRINAAIGKDFASRSEFYGPETSNGDNFSDSQQYDLSDTDFDYAAFGDYPFGYNPDDPITNTSPPWAPQEIVILTDGLCSSACAVFVEFMTYHAGVKTIVVGGQPKSSPMQAVGSTRGAASYSSDDLDYDFDAGLQYLPVDKPEVASQLPNRTDTGMWINYAGFTIRNQVRGTELTPLQFQYQAADCRIYYTLETVYNMTQPWSYTARAAWDDPTLCVQDSTGYPTARNETSAKPPPSATPAAPAVYDFSPSPSADNATFELLDGPSNRRSAGEITLCNSNCQCRDMEVTCSGRTKIVSACLPSCITVSNDPVGDCRGKGYFCSTIGVLQSKYNDKATSRGTNVVTYYGVYKTKDQKFCLG</sequence>
<accession>A0A8H7EH05</accession>
<evidence type="ECO:0000259" key="3">
    <source>
        <dbReference type="Pfam" id="PF03572"/>
    </source>
</evidence>
<proteinExistence type="predicted"/>
<feature type="domain" description="Tail specific protease" evidence="3">
    <location>
        <begin position="366"/>
        <end position="557"/>
    </location>
</feature>
<dbReference type="InterPro" id="IPR056186">
    <property type="entry name" value="PDZ_CPAF-rel"/>
</dbReference>
<keyword evidence="2" id="KW-0732">Signal</keyword>
<dbReference type="Pfam" id="PF23658">
    <property type="entry name" value="PDZ_CPAF_rel"/>
    <property type="match status" value="1"/>
</dbReference>
<evidence type="ECO:0000313" key="6">
    <source>
        <dbReference type="Proteomes" id="UP000596902"/>
    </source>
</evidence>
<comment type="caution">
    <text evidence="5">The sequence shown here is derived from an EMBL/GenBank/DDBJ whole genome shotgun (WGS) entry which is preliminary data.</text>
</comment>
<feature type="domain" description="CPAF-like PDZ" evidence="4">
    <location>
        <begin position="168"/>
        <end position="255"/>
    </location>
</feature>
<dbReference type="InterPro" id="IPR029045">
    <property type="entry name" value="ClpP/crotonase-like_dom_sf"/>
</dbReference>
<dbReference type="PANTHER" id="PTHR37049:SF5">
    <property type="entry name" value="TAIL SPECIFIC PROTEASE DOMAIN-CONTAINING PROTEIN"/>
    <property type="match status" value="1"/>
</dbReference>
<dbReference type="EMBL" id="JAAABM010000003">
    <property type="protein sequence ID" value="KAF7679552.1"/>
    <property type="molecule type" value="Genomic_DNA"/>
</dbReference>
<name>A0A8H7EH05_9PLEO</name>
<reference evidence="5" key="1">
    <citation type="submission" date="2020-01" db="EMBL/GenBank/DDBJ databases">
        <authorList>
            <person name="Feng Z.H.Z."/>
        </authorList>
    </citation>
    <scope>NUCLEOTIDE SEQUENCE</scope>
    <source>
        <strain evidence="5">CBS107.38</strain>
    </source>
</reference>
<dbReference type="RefSeq" id="XP_038789625.1">
    <property type="nucleotide sequence ID" value="XM_038928347.1"/>
</dbReference>
<dbReference type="GO" id="GO:0006508">
    <property type="term" value="P:proteolysis"/>
    <property type="evidence" value="ECO:0007669"/>
    <property type="project" value="InterPro"/>
</dbReference>
<evidence type="ECO:0000313" key="5">
    <source>
        <dbReference type="EMBL" id="KAF7679552.1"/>
    </source>
</evidence>
<evidence type="ECO:0000256" key="2">
    <source>
        <dbReference type="SAM" id="SignalP"/>
    </source>
</evidence>
<feature type="signal peptide" evidence="2">
    <location>
        <begin position="1"/>
        <end position="18"/>
    </location>
</feature>